<evidence type="ECO:0000256" key="1">
    <source>
        <dbReference type="SAM" id="MobiDB-lite"/>
    </source>
</evidence>
<keyword evidence="2" id="KW-1133">Transmembrane helix</keyword>
<dbReference type="AlphaFoldDB" id="A0A383EUH7"/>
<keyword evidence="2" id="KW-0472">Membrane</keyword>
<evidence type="ECO:0000313" key="3">
    <source>
        <dbReference type="EMBL" id="SVE60507.1"/>
    </source>
</evidence>
<gene>
    <name evidence="3" type="ORF">METZ01_LOCUS513361</name>
</gene>
<feature type="region of interest" description="Disordered" evidence="1">
    <location>
        <begin position="1"/>
        <end position="24"/>
    </location>
</feature>
<proteinExistence type="predicted"/>
<reference evidence="3" key="1">
    <citation type="submission" date="2018-05" db="EMBL/GenBank/DDBJ databases">
        <authorList>
            <person name="Lanie J.A."/>
            <person name="Ng W.-L."/>
            <person name="Kazmierczak K.M."/>
            <person name="Andrzejewski T.M."/>
            <person name="Davidsen T.M."/>
            <person name="Wayne K.J."/>
            <person name="Tettelin H."/>
            <person name="Glass J.I."/>
            <person name="Rusch D."/>
            <person name="Podicherti R."/>
            <person name="Tsui H.-C.T."/>
            <person name="Winkler M.E."/>
        </authorList>
    </citation>
    <scope>NUCLEOTIDE SEQUENCE</scope>
</reference>
<name>A0A383EUH7_9ZZZZ</name>
<keyword evidence="2" id="KW-0812">Transmembrane</keyword>
<feature type="non-terminal residue" evidence="3">
    <location>
        <position position="60"/>
    </location>
</feature>
<sequence length="60" mass="6781">MFFATSRLGNRKNPTTQSEHNLKDVTNELVHPSRVLFTEEVILGICMVITGLLYAFAQMP</sequence>
<evidence type="ECO:0000256" key="2">
    <source>
        <dbReference type="SAM" id="Phobius"/>
    </source>
</evidence>
<dbReference type="EMBL" id="UINC01228970">
    <property type="protein sequence ID" value="SVE60507.1"/>
    <property type="molecule type" value="Genomic_DNA"/>
</dbReference>
<organism evidence="3">
    <name type="scientific">marine metagenome</name>
    <dbReference type="NCBI Taxonomy" id="408172"/>
    <lineage>
        <taxon>unclassified sequences</taxon>
        <taxon>metagenomes</taxon>
        <taxon>ecological metagenomes</taxon>
    </lineage>
</organism>
<accession>A0A383EUH7</accession>
<protein>
    <submittedName>
        <fullName evidence="3">Uncharacterized protein</fullName>
    </submittedName>
</protein>
<feature type="transmembrane region" description="Helical" evidence="2">
    <location>
        <begin position="41"/>
        <end position="57"/>
    </location>
</feature>